<evidence type="ECO:0000313" key="3">
    <source>
        <dbReference type="EMBL" id="MCI4674948.1"/>
    </source>
</evidence>
<name>A0ABS9YV08_9MYCO</name>
<feature type="transmembrane region" description="Helical" evidence="1">
    <location>
        <begin position="351"/>
        <end position="370"/>
    </location>
</feature>
<reference evidence="3" key="1">
    <citation type="journal article" date="2022" name="ISME J.">
        <title>Identification of active gaseous-alkane degraders at natural gas seeps.</title>
        <authorList>
            <person name="Farhan Ul Haque M."/>
            <person name="Hernandez M."/>
            <person name="Crombie A.T."/>
            <person name="Murrell J.C."/>
        </authorList>
    </citation>
    <scope>NUCLEOTIDE SEQUENCE</scope>
    <source>
        <strain evidence="3">ANDR5</strain>
    </source>
</reference>
<keyword evidence="1" id="KW-0812">Transmembrane</keyword>
<feature type="transmembrane region" description="Helical" evidence="1">
    <location>
        <begin position="323"/>
        <end position="345"/>
    </location>
</feature>
<dbReference type="PANTHER" id="PTHR23028">
    <property type="entry name" value="ACETYLTRANSFERASE"/>
    <property type="match status" value="1"/>
</dbReference>
<feature type="transmembrane region" description="Helical" evidence="1">
    <location>
        <begin position="282"/>
        <end position="302"/>
    </location>
</feature>
<evidence type="ECO:0000259" key="2">
    <source>
        <dbReference type="Pfam" id="PF01757"/>
    </source>
</evidence>
<organism evidence="3 4">
    <name type="scientific">Candidatus Mycolicibacterium alkanivorans</name>
    <dbReference type="NCBI Taxonomy" id="2954114"/>
    <lineage>
        <taxon>Bacteria</taxon>
        <taxon>Bacillati</taxon>
        <taxon>Actinomycetota</taxon>
        <taxon>Actinomycetes</taxon>
        <taxon>Mycobacteriales</taxon>
        <taxon>Mycobacteriaceae</taxon>
        <taxon>Mycolicibacterium</taxon>
    </lineage>
</organism>
<dbReference type="InterPro" id="IPR050879">
    <property type="entry name" value="Acyltransferase_3"/>
</dbReference>
<feature type="transmembrane region" description="Helical" evidence="1">
    <location>
        <begin position="102"/>
        <end position="119"/>
    </location>
</feature>
<keyword evidence="3" id="KW-0808">Transferase</keyword>
<dbReference type="PANTHER" id="PTHR23028:SF53">
    <property type="entry name" value="ACYL_TRANSF_3 DOMAIN-CONTAINING PROTEIN"/>
    <property type="match status" value="1"/>
</dbReference>
<dbReference type="GO" id="GO:0016746">
    <property type="term" value="F:acyltransferase activity"/>
    <property type="evidence" value="ECO:0007669"/>
    <property type="project" value="UniProtKB-KW"/>
</dbReference>
<keyword evidence="1" id="KW-1133">Transmembrane helix</keyword>
<keyword evidence="4" id="KW-1185">Reference proteome</keyword>
<feature type="transmembrane region" description="Helical" evidence="1">
    <location>
        <begin position="61"/>
        <end position="81"/>
    </location>
</feature>
<feature type="transmembrane region" description="Helical" evidence="1">
    <location>
        <begin position="223"/>
        <end position="241"/>
    </location>
</feature>
<proteinExistence type="predicted"/>
<feature type="transmembrane region" description="Helical" evidence="1">
    <location>
        <begin position="248"/>
        <end position="270"/>
    </location>
</feature>
<feature type="transmembrane region" description="Helical" evidence="1">
    <location>
        <begin position="192"/>
        <end position="211"/>
    </location>
</feature>
<sequence length="378" mass="41435">MTASAEVDQGGLEQVSTVDRVASLTGVRAVAALLVLGTHAAYTTGKYTHGFVGLVYSRMEIGVPIFFVLSGYLLFGPWVRAAASGRQSPSLTRYAWHRVRRIMPAYAVTVLVAYLIYHFRTAGPNPGHRWIGLLRNLTLTQIYTDNYLFSYLHQGLTQMWSLAVEAAFYVALPVLAYMLLVVLCRGQWRPRLLLAGLAGLALISPAWMILVHTTHFLPDGARLWLPGYLAWFIGGMMLTVLQAMGIQMFGFIAVPLALICYAIASTPIAGEPTTSPTGLGQALVKTGFYAVIATLVVAPLALGNRGWYAGLLATRPMVWLGEISYEIFLVHLVVMEIAMVNVLHWPVYTGSAPALSVVTLVMTIPVAWVLHRFTRVRS</sequence>
<protein>
    <submittedName>
        <fullName evidence="3">Acyltransferase</fullName>
    </submittedName>
</protein>
<evidence type="ECO:0000313" key="4">
    <source>
        <dbReference type="Proteomes" id="UP001139068"/>
    </source>
</evidence>
<feature type="transmembrane region" description="Helical" evidence="1">
    <location>
        <begin position="21"/>
        <end position="41"/>
    </location>
</feature>
<keyword evidence="1" id="KW-0472">Membrane</keyword>
<feature type="transmembrane region" description="Helical" evidence="1">
    <location>
        <begin position="159"/>
        <end position="180"/>
    </location>
</feature>
<dbReference type="EMBL" id="JAIVFL010000001">
    <property type="protein sequence ID" value="MCI4674948.1"/>
    <property type="molecule type" value="Genomic_DNA"/>
</dbReference>
<comment type="caution">
    <text evidence="3">The sequence shown here is derived from an EMBL/GenBank/DDBJ whole genome shotgun (WGS) entry which is preliminary data.</text>
</comment>
<feature type="domain" description="Acyltransferase 3" evidence="2">
    <location>
        <begin position="22"/>
        <end position="371"/>
    </location>
</feature>
<dbReference type="Proteomes" id="UP001139068">
    <property type="component" value="Unassembled WGS sequence"/>
</dbReference>
<keyword evidence="3" id="KW-0012">Acyltransferase</keyword>
<dbReference type="Pfam" id="PF01757">
    <property type="entry name" value="Acyl_transf_3"/>
    <property type="match status" value="1"/>
</dbReference>
<dbReference type="InterPro" id="IPR002656">
    <property type="entry name" value="Acyl_transf_3_dom"/>
</dbReference>
<dbReference type="RefSeq" id="WP_243071319.1">
    <property type="nucleotide sequence ID" value="NZ_JAIVFL010000001.1"/>
</dbReference>
<accession>A0ABS9YV08</accession>
<gene>
    <name evidence="3" type="ORF">K9U37_08570</name>
</gene>
<evidence type="ECO:0000256" key="1">
    <source>
        <dbReference type="SAM" id="Phobius"/>
    </source>
</evidence>